<comment type="caution">
    <text evidence="3">The sequence shown here is derived from an EMBL/GenBank/DDBJ whole genome shotgun (WGS) entry which is preliminary data.</text>
</comment>
<protein>
    <recommendedName>
        <fullName evidence="4">Reverse transcriptase domain-containing protein</fullName>
    </recommendedName>
</protein>
<sequence length="723" mass="83537">MKLHGLLKRLRAELRKWNKNSFGWCHTNIETIKRKIGTLQDAEQSNEVLVLEDNLQIELDEQLKRMEIKWRQKAKQKWLPEGDANTKYFHLTAILQSKSNFIHSIRAREGYTVTEWDLIGCAVEYMSNTISNSVNEELALIPSPDEIKDTVFAMAAFKSPRPDDFPSSLFKQYWHIVGEKVVEAVTFFFSFGILPPAINHTYITLIPKNQTAHLVEQFRSISLCNTIYKVISKIIANKIHPHLEKIISPFQIAFVPGRNINENSIISQEIMHYLHNKKGKKRYMAIKIDLSKAYDHVEWPFLLGLLKAVGFCEIVVQWISQCIHTASFSILINRKAFDYFRPSRGIRQGDPPSPYLFIIYAQFLSRRLLHEESLGNLKGIKVRGASWVWPDIVKSARTLQLGICLPVSMRSALKIWEDPWIPSIDSYKPTKPPNPNPNWPLMVKDLIDRSGNMWKLDLITKMFPGAIVNEIRKIQIPDLLEPINPFWAPSKSGKFSTKAVFSFENAHHIFLKCPFIERILMRSKWQVRLTAWSHLSLREWFMEIFKSNSKDFPDCNTQQEFLSSWAITLEHIWRIRNEKIHGKEIQDLESIAKIIHNNTADHYAVHVSQKFKVLTNEEWAPPPLGWIKVNTDIALKNDKCFAAVIARDHNTFVIRSAATEIFVYSASLAELRAIRIAAELLHRIEADQVIFESDSLEAVKWIKGNVEMADIAALTDVRKVKKI</sequence>
<dbReference type="PANTHER" id="PTHR46890:SF48">
    <property type="entry name" value="RNA-DIRECTED DNA POLYMERASE"/>
    <property type="match status" value="1"/>
</dbReference>
<dbReference type="PANTHER" id="PTHR46890">
    <property type="entry name" value="NON-LTR RETROLELEMENT REVERSE TRANSCRIPTASE-LIKE PROTEIN-RELATED"/>
    <property type="match status" value="1"/>
</dbReference>
<dbReference type="InterPro" id="IPR000477">
    <property type="entry name" value="RT_dom"/>
</dbReference>
<dbReference type="EMBL" id="JACGWJ010000008">
    <property type="protein sequence ID" value="KAL0404010.1"/>
    <property type="molecule type" value="Genomic_DNA"/>
</dbReference>
<dbReference type="InterPro" id="IPR002156">
    <property type="entry name" value="RNaseH_domain"/>
</dbReference>
<dbReference type="Pfam" id="PF00078">
    <property type="entry name" value="RVT_1"/>
    <property type="match status" value="1"/>
</dbReference>
<evidence type="ECO:0000259" key="1">
    <source>
        <dbReference type="Pfam" id="PF00078"/>
    </source>
</evidence>
<dbReference type="SUPFAM" id="SSF53098">
    <property type="entry name" value="Ribonuclease H-like"/>
    <property type="match status" value="1"/>
</dbReference>
<feature type="domain" description="RNase H type-1" evidence="2">
    <location>
        <begin position="641"/>
        <end position="710"/>
    </location>
</feature>
<dbReference type="InterPro" id="IPR012337">
    <property type="entry name" value="RNaseH-like_sf"/>
</dbReference>
<evidence type="ECO:0000313" key="3">
    <source>
        <dbReference type="EMBL" id="KAL0404010.1"/>
    </source>
</evidence>
<dbReference type="CDD" id="cd01650">
    <property type="entry name" value="RT_nLTR_like"/>
    <property type="match status" value="1"/>
</dbReference>
<evidence type="ECO:0000259" key="2">
    <source>
        <dbReference type="Pfam" id="PF13456"/>
    </source>
</evidence>
<organism evidence="3">
    <name type="scientific">Sesamum radiatum</name>
    <name type="common">Black benniseed</name>
    <dbReference type="NCBI Taxonomy" id="300843"/>
    <lineage>
        <taxon>Eukaryota</taxon>
        <taxon>Viridiplantae</taxon>
        <taxon>Streptophyta</taxon>
        <taxon>Embryophyta</taxon>
        <taxon>Tracheophyta</taxon>
        <taxon>Spermatophyta</taxon>
        <taxon>Magnoliopsida</taxon>
        <taxon>eudicotyledons</taxon>
        <taxon>Gunneridae</taxon>
        <taxon>Pentapetalae</taxon>
        <taxon>asterids</taxon>
        <taxon>lamiids</taxon>
        <taxon>Lamiales</taxon>
        <taxon>Pedaliaceae</taxon>
        <taxon>Sesamum</taxon>
    </lineage>
</organism>
<reference evidence="3" key="2">
    <citation type="journal article" date="2024" name="Plant">
        <title>Genomic evolution and insights into agronomic trait innovations of Sesamum species.</title>
        <authorList>
            <person name="Miao H."/>
            <person name="Wang L."/>
            <person name="Qu L."/>
            <person name="Liu H."/>
            <person name="Sun Y."/>
            <person name="Le M."/>
            <person name="Wang Q."/>
            <person name="Wei S."/>
            <person name="Zheng Y."/>
            <person name="Lin W."/>
            <person name="Duan Y."/>
            <person name="Cao H."/>
            <person name="Xiong S."/>
            <person name="Wang X."/>
            <person name="Wei L."/>
            <person name="Li C."/>
            <person name="Ma Q."/>
            <person name="Ju M."/>
            <person name="Zhao R."/>
            <person name="Li G."/>
            <person name="Mu C."/>
            <person name="Tian Q."/>
            <person name="Mei H."/>
            <person name="Zhang T."/>
            <person name="Gao T."/>
            <person name="Zhang H."/>
        </authorList>
    </citation>
    <scope>NUCLEOTIDE SEQUENCE</scope>
    <source>
        <strain evidence="3">G02</strain>
    </source>
</reference>
<reference evidence="3" key="1">
    <citation type="submission" date="2020-06" db="EMBL/GenBank/DDBJ databases">
        <authorList>
            <person name="Li T."/>
            <person name="Hu X."/>
            <person name="Zhang T."/>
            <person name="Song X."/>
            <person name="Zhang H."/>
            <person name="Dai N."/>
            <person name="Sheng W."/>
            <person name="Hou X."/>
            <person name="Wei L."/>
        </authorList>
    </citation>
    <scope>NUCLEOTIDE SEQUENCE</scope>
    <source>
        <strain evidence="3">G02</strain>
        <tissue evidence="3">Leaf</tissue>
    </source>
</reference>
<dbReference type="CDD" id="cd06222">
    <property type="entry name" value="RNase_H_like"/>
    <property type="match status" value="1"/>
</dbReference>
<dbReference type="InterPro" id="IPR036397">
    <property type="entry name" value="RNaseH_sf"/>
</dbReference>
<name>A0AAW2THJ4_SESRA</name>
<dbReference type="InterPro" id="IPR052343">
    <property type="entry name" value="Retrotransposon-Effector_Assoc"/>
</dbReference>
<dbReference type="GO" id="GO:0003676">
    <property type="term" value="F:nucleic acid binding"/>
    <property type="evidence" value="ECO:0007669"/>
    <property type="project" value="InterPro"/>
</dbReference>
<dbReference type="GO" id="GO:0004523">
    <property type="term" value="F:RNA-DNA hybrid ribonuclease activity"/>
    <property type="evidence" value="ECO:0007669"/>
    <property type="project" value="InterPro"/>
</dbReference>
<dbReference type="SUPFAM" id="SSF56672">
    <property type="entry name" value="DNA/RNA polymerases"/>
    <property type="match status" value="1"/>
</dbReference>
<gene>
    <name evidence="3" type="ORF">Sradi_2041800</name>
</gene>
<dbReference type="Pfam" id="PF13456">
    <property type="entry name" value="RVT_3"/>
    <property type="match status" value="1"/>
</dbReference>
<accession>A0AAW2THJ4</accession>
<dbReference type="InterPro" id="IPR044730">
    <property type="entry name" value="RNase_H-like_dom_plant"/>
</dbReference>
<proteinExistence type="predicted"/>
<feature type="domain" description="Reverse transcriptase" evidence="1">
    <location>
        <begin position="206"/>
        <end position="370"/>
    </location>
</feature>
<dbReference type="AlphaFoldDB" id="A0AAW2THJ4"/>
<dbReference type="InterPro" id="IPR043502">
    <property type="entry name" value="DNA/RNA_pol_sf"/>
</dbReference>
<dbReference type="Gene3D" id="3.30.420.10">
    <property type="entry name" value="Ribonuclease H-like superfamily/Ribonuclease H"/>
    <property type="match status" value="1"/>
</dbReference>
<evidence type="ECO:0008006" key="4">
    <source>
        <dbReference type="Google" id="ProtNLM"/>
    </source>
</evidence>